<keyword evidence="8 13" id="KW-0067">ATP-binding</keyword>
<keyword evidence="7 18" id="KW-0418">Kinase</keyword>
<dbReference type="SUPFAM" id="SSF56112">
    <property type="entry name" value="Protein kinase-like (PK-like)"/>
    <property type="match status" value="1"/>
</dbReference>
<evidence type="ECO:0000313" key="18">
    <source>
        <dbReference type="EMBL" id="WZN65243.1"/>
    </source>
</evidence>
<feature type="domain" description="Cyclic nucleotide-binding" evidence="16">
    <location>
        <begin position="179"/>
        <end position="271"/>
    </location>
</feature>
<feature type="domain" description="Cyclic nucleotide-binding" evidence="16">
    <location>
        <begin position="422"/>
        <end position="541"/>
    </location>
</feature>
<dbReference type="InterPro" id="IPR018488">
    <property type="entry name" value="cNMP-bd_CS"/>
</dbReference>
<dbReference type="PROSITE" id="PS00108">
    <property type="entry name" value="PROTEIN_KINASE_ST"/>
    <property type="match status" value="1"/>
</dbReference>
<gene>
    <name evidence="18" type="ORF">HKI87_11g68000</name>
</gene>
<evidence type="ECO:0000256" key="5">
    <source>
        <dbReference type="ARBA" id="ARBA00022679"/>
    </source>
</evidence>
<dbReference type="PIRSF" id="PIRSF000559">
    <property type="entry name" value="cGMP-dep_kinase"/>
    <property type="match status" value="1"/>
</dbReference>
<dbReference type="GO" id="GO:0005524">
    <property type="term" value="F:ATP binding"/>
    <property type="evidence" value="ECO:0007669"/>
    <property type="project" value="UniProtKB-KW"/>
</dbReference>
<evidence type="ECO:0000259" key="17">
    <source>
        <dbReference type="PROSITE" id="PS51285"/>
    </source>
</evidence>
<evidence type="ECO:0000256" key="7">
    <source>
        <dbReference type="ARBA" id="ARBA00022777"/>
    </source>
</evidence>
<evidence type="ECO:0000256" key="12">
    <source>
        <dbReference type="PIRSR" id="PIRSR000559-1"/>
    </source>
</evidence>
<evidence type="ECO:0000256" key="3">
    <source>
        <dbReference type="ARBA" id="ARBA00022527"/>
    </source>
</evidence>
<dbReference type="InterPro" id="IPR000961">
    <property type="entry name" value="AGC-kinase_C"/>
</dbReference>
<evidence type="ECO:0000259" key="16">
    <source>
        <dbReference type="PROSITE" id="PS50042"/>
    </source>
</evidence>
<dbReference type="InterPro" id="IPR018490">
    <property type="entry name" value="cNMP-bd_dom_sf"/>
</dbReference>
<evidence type="ECO:0000256" key="10">
    <source>
        <dbReference type="ARBA" id="ARBA00047298"/>
    </source>
</evidence>
<dbReference type="GO" id="GO:0046872">
    <property type="term" value="F:metal ion binding"/>
    <property type="evidence" value="ECO:0007669"/>
    <property type="project" value="UniProtKB-KW"/>
</dbReference>
<dbReference type="PRINTS" id="PR00103">
    <property type="entry name" value="CAMPKINASE"/>
</dbReference>
<feature type="region of interest" description="Disordered" evidence="14">
    <location>
        <begin position="1"/>
        <end position="37"/>
    </location>
</feature>
<accession>A0AAX4PG88</accession>
<feature type="domain" description="AGC-kinase C-terminal" evidence="17">
    <location>
        <begin position="811"/>
        <end position="864"/>
    </location>
</feature>
<dbReference type="Gene3D" id="2.60.120.10">
    <property type="entry name" value="Jelly Rolls"/>
    <property type="match status" value="3"/>
</dbReference>
<evidence type="ECO:0000256" key="14">
    <source>
        <dbReference type="SAM" id="MobiDB-lite"/>
    </source>
</evidence>
<dbReference type="GO" id="GO:0004691">
    <property type="term" value="F:cAMP-dependent protein kinase activity"/>
    <property type="evidence" value="ECO:0007669"/>
    <property type="project" value="TreeGrafter"/>
</dbReference>
<keyword evidence="6 13" id="KW-0547">Nucleotide-binding</keyword>
<dbReference type="FunFam" id="1.10.510.10:FF:000210">
    <property type="entry name" value="Non-specific serine/threonine protein kinase"/>
    <property type="match status" value="1"/>
</dbReference>
<reference evidence="18 19" key="1">
    <citation type="submission" date="2024-03" db="EMBL/GenBank/DDBJ databases">
        <title>Complete genome sequence of the green alga Chloropicon roscoffensis RCC1871.</title>
        <authorList>
            <person name="Lemieux C."/>
            <person name="Pombert J.-F."/>
            <person name="Otis C."/>
            <person name="Turmel M."/>
        </authorList>
    </citation>
    <scope>NUCLEOTIDE SEQUENCE [LARGE SCALE GENOMIC DNA]</scope>
    <source>
        <strain evidence="18 19">RCC1871</strain>
    </source>
</reference>
<comment type="catalytic activity">
    <reaction evidence="10">
        <text>L-threonyl-[protein] + ATP = O-phospho-L-threonyl-[protein] + ADP + H(+)</text>
        <dbReference type="Rhea" id="RHEA:46608"/>
        <dbReference type="Rhea" id="RHEA-COMP:11060"/>
        <dbReference type="Rhea" id="RHEA-COMP:11605"/>
        <dbReference type="ChEBI" id="CHEBI:15378"/>
        <dbReference type="ChEBI" id="CHEBI:30013"/>
        <dbReference type="ChEBI" id="CHEBI:30616"/>
        <dbReference type="ChEBI" id="CHEBI:61977"/>
        <dbReference type="ChEBI" id="CHEBI:456216"/>
        <dbReference type="EC" id="2.7.11.12"/>
    </reaction>
</comment>
<feature type="domain" description="Cyclic nucleotide-binding" evidence="16">
    <location>
        <begin position="59"/>
        <end position="158"/>
    </location>
</feature>
<proteinExistence type="inferred from homology"/>
<dbReference type="PANTHER" id="PTHR24353">
    <property type="entry name" value="CYCLIC NUCLEOTIDE-DEPENDENT PROTEIN KINASE"/>
    <property type="match status" value="1"/>
</dbReference>
<dbReference type="GO" id="GO:0030553">
    <property type="term" value="F:cGMP binding"/>
    <property type="evidence" value="ECO:0007669"/>
    <property type="project" value="UniProtKB-KW"/>
</dbReference>
<evidence type="ECO:0000256" key="8">
    <source>
        <dbReference type="ARBA" id="ARBA00022840"/>
    </source>
</evidence>
<dbReference type="Gene3D" id="3.30.200.20">
    <property type="entry name" value="Phosphorylase Kinase, domain 1"/>
    <property type="match status" value="1"/>
</dbReference>
<evidence type="ECO:0000256" key="9">
    <source>
        <dbReference type="ARBA" id="ARBA00022992"/>
    </source>
</evidence>
<dbReference type="SMART" id="SM00100">
    <property type="entry name" value="cNMP"/>
    <property type="match status" value="3"/>
</dbReference>
<keyword evidence="4" id="KW-0140">cGMP</keyword>
<dbReference type="InterPro" id="IPR014710">
    <property type="entry name" value="RmlC-like_jellyroll"/>
</dbReference>
<protein>
    <recommendedName>
        <fullName evidence="2">cGMP-dependent protein kinase</fullName>
        <ecNumber evidence="2">2.7.11.12</ecNumber>
    </recommendedName>
</protein>
<evidence type="ECO:0000256" key="2">
    <source>
        <dbReference type="ARBA" id="ARBA00012428"/>
    </source>
</evidence>
<dbReference type="PROSITE" id="PS51285">
    <property type="entry name" value="AGC_KINASE_CTER"/>
    <property type="match status" value="1"/>
</dbReference>
<dbReference type="InterPro" id="IPR000719">
    <property type="entry name" value="Prot_kinase_dom"/>
</dbReference>
<dbReference type="SUPFAM" id="SSF51206">
    <property type="entry name" value="cAMP-binding domain-like"/>
    <property type="match status" value="3"/>
</dbReference>
<dbReference type="CDD" id="cd00038">
    <property type="entry name" value="CAP_ED"/>
    <property type="match status" value="3"/>
</dbReference>
<dbReference type="EC" id="2.7.11.12" evidence="2"/>
<dbReference type="PROSITE" id="PS50011">
    <property type="entry name" value="PROTEIN_KINASE_DOM"/>
    <property type="match status" value="1"/>
</dbReference>
<evidence type="ECO:0000313" key="19">
    <source>
        <dbReference type="Proteomes" id="UP001472866"/>
    </source>
</evidence>
<dbReference type="SMART" id="SM00220">
    <property type="entry name" value="S_TKc"/>
    <property type="match status" value="1"/>
</dbReference>
<dbReference type="PROSITE" id="PS00888">
    <property type="entry name" value="CNMP_BINDING_1"/>
    <property type="match status" value="2"/>
</dbReference>
<feature type="domain" description="Protein kinase" evidence="15">
    <location>
        <begin position="552"/>
        <end position="810"/>
    </location>
</feature>
<dbReference type="Pfam" id="PF00069">
    <property type="entry name" value="Pkinase"/>
    <property type="match status" value="1"/>
</dbReference>
<keyword evidence="5" id="KW-0808">Transferase</keyword>
<dbReference type="Proteomes" id="UP001472866">
    <property type="component" value="Chromosome 11"/>
</dbReference>
<dbReference type="InterPro" id="IPR011009">
    <property type="entry name" value="Kinase-like_dom_sf"/>
</dbReference>
<evidence type="ECO:0000256" key="1">
    <source>
        <dbReference type="ARBA" id="ARBA00006352"/>
    </source>
</evidence>
<sequence length="864" mass="96536">MRVGETSVKMAPATTGRGGGLLQRMASKGGNRGTGAGRVVAKSSLTKNLLERALNNSFLFRSLKANVISQIVNSMFEVKVPNGRTIIHEGEDGDNFYVVTAGKFDCIKEINGQPVKVVEMVPGMCFGELALLYNCPRGASICATADSTVWALDRESFNMTVVYHSEETRAAQILRSSQFFSSLTEHEVTVMIDQTERKIYKATPQGELGEAILEQGQHCDSLHIVMEGEVTVSHLIGKTQLVSRTIGPGQVFGVVEAMKGQPADANVYATGKTSSGTTVLKVPKAYLEGMKSKLSKQIMSAAIVQYLARSPITKALNQEGLESLCPLFVKENLRPNFKPFPNGMTKEISILDEGSVLYKGKTLSTPGKIFGEEVLSGQYRVPCITTGDNGASFFVLKAEKMDEVRNQIEKSKMLATLKTVQLFISLSQSELEALADAMQAYDYRRDEVLIKQGDPGDNFYILCFGELVVLKKREDGGMDELMRLTEGCFGERALLENKPRAATIKAVTPGRVYTIAKEAFEEHLGSLSELMALYTQEVERQQMNEKIQFNDLEPMRTIGVGSFGRSRLVYHSLTNEVYAMKSLSKKLIVRYRQENHMRHERLLMNKISHPFCSRLIKSFNEGSHVHLVTEFSPGGELFHLLDRQEGGQFDESQAKFYAACVILVLEHLHSKGIIYRDLKPDNLMLDTEGYIKVSDFGFSKEIDGYTYTVCGTPDYIAPEIITMQGHTRAVDYWSLGVLIYEMILGVPPFGTTNESEQQVYNNILDNNYHVPEEVSSQAADLISRLLVNDPNRRLGMQRKGIREVKEHPWFREIDFIKLERKKLAPPYRPDVVEEAGAARYYDRYDDAEDSSAAPFTSGTWDDCF</sequence>
<feature type="binding site" evidence="13">
    <location>
        <position position="581"/>
    </location>
    <ligand>
        <name>ATP</name>
        <dbReference type="ChEBI" id="CHEBI:30616"/>
    </ligand>
</feature>
<name>A0AAX4PG88_9CHLO</name>
<evidence type="ECO:0000256" key="6">
    <source>
        <dbReference type="ARBA" id="ARBA00022741"/>
    </source>
</evidence>
<dbReference type="PROSITE" id="PS50042">
    <property type="entry name" value="CNMP_BINDING_3"/>
    <property type="match status" value="3"/>
</dbReference>
<organism evidence="18 19">
    <name type="scientific">Chloropicon roscoffensis</name>
    <dbReference type="NCBI Taxonomy" id="1461544"/>
    <lineage>
        <taxon>Eukaryota</taxon>
        <taxon>Viridiplantae</taxon>
        <taxon>Chlorophyta</taxon>
        <taxon>Chloropicophyceae</taxon>
        <taxon>Chloropicales</taxon>
        <taxon>Chloropicaceae</taxon>
        <taxon>Chloropicon</taxon>
    </lineage>
</organism>
<dbReference type="InterPro" id="IPR008271">
    <property type="entry name" value="Ser/Thr_kinase_AS"/>
</dbReference>
<dbReference type="PANTHER" id="PTHR24353:SF143">
    <property type="entry name" value="PROTEIN KINASE DOMAIN-CONTAINING PROTEIN"/>
    <property type="match status" value="1"/>
</dbReference>
<evidence type="ECO:0000256" key="13">
    <source>
        <dbReference type="PIRSR" id="PIRSR000559-2"/>
    </source>
</evidence>
<dbReference type="AlphaFoldDB" id="A0AAX4PG88"/>
<dbReference type="Gene3D" id="1.10.510.10">
    <property type="entry name" value="Transferase(Phosphotransferase) domain 1"/>
    <property type="match status" value="1"/>
</dbReference>
<evidence type="ECO:0000256" key="4">
    <source>
        <dbReference type="ARBA" id="ARBA00022535"/>
    </source>
</evidence>
<dbReference type="Pfam" id="PF00027">
    <property type="entry name" value="cNMP_binding"/>
    <property type="match status" value="3"/>
</dbReference>
<dbReference type="EMBL" id="CP151511">
    <property type="protein sequence ID" value="WZN65243.1"/>
    <property type="molecule type" value="Genomic_DNA"/>
</dbReference>
<evidence type="ECO:0000256" key="11">
    <source>
        <dbReference type="ARBA" id="ARBA00047462"/>
    </source>
</evidence>
<feature type="active site" description="Proton acceptor" evidence="12">
    <location>
        <position position="677"/>
    </location>
</feature>
<keyword evidence="19" id="KW-1185">Reference proteome</keyword>
<comment type="similarity">
    <text evidence="1">Belongs to the protein kinase superfamily. AGC Ser/Thr protein kinase family. cGMP subfamily.</text>
</comment>
<dbReference type="InterPro" id="IPR000595">
    <property type="entry name" value="cNMP-bd_dom"/>
</dbReference>
<comment type="catalytic activity">
    <reaction evidence="11">
        <text>L-seryl-[protein] + ATP = O-phospho-L-seryl-[protein] + ADP + H(+)</text>
        <dbReference type="Rhea" id="RHEA:17989"/>
        <dbReference type="Rhea" id="RHEA-COMP:9863"/>
        <dbReference type="Rhea" id="RHEA-COMP:11604"/>
        <dbReference type="ChEBI" id="CHEBI:15378"/>
        <dbReference type="ChEBI" id="CHEBI:29999"/>
        <dbReference type="ChEBI" id="CHEBI:30616"/>
        <dbReference type="ChEBI" id="CHEBI:83421"/>
        <dbReference type="ChEBI" id="CHEBI:456216"/>
        <dbReference type="EC" id="2.7.11.12"/>
    </reaction>
</comment>
<keyword evidence="9" id="KW-0142">cGMP-binding</keyword>
<dbReference type="GO" id="GO:0005952">
    <property type="term" value="C:cAMP-dependent protein kinase complex"/>
    <property type="evidence" value="ECO:0007669"/>
    <property type="project" value="TreeGrafter"/>
</dbReference>
<keyword evidence="3" id="KW-0723">Serine/threonine-protein kinase</keyword>
<dbReference type="PROSITE" id="PS00889">
    <property type="entry name" value="CNMP_BINDING_2"/>
    <property type="match status" value="1"/>
</dbReference>
<dbReference type="InterPro" id="IPR002374">
    <property type="entry name" value="cGMP_dep_kinase"/>
</dbReference>
<dbReference type="GO" id="GO:0004692">
    <property type="term" value="F:cGMP-dependent protein kinase activity"/>
    <property type="evidence" value="ECO:0007669"/>
    <property type="project" value="UniProtKB-EC"/>
</dbReference>
<evidence type="ECO:0000259" key="15">
    <source>
        <dbReference type="PROSITE" id="PS50011"/>
    </source>
</evidence>